<keyword evidence="1" id="KW-0805">Transcription regulation</keyword>
<dbReference type="SUPFAM" id="SSF46785">
    <property type="entry name" value="Winged helix' DNA-binding domain"/>
    <property type="match status" value="1"/>
</dbReference>
<dbReference type="SMART" id="SM00866">
    <property type="entry name" value="UTRA"/>
    <property type="match status" value="1"/>
</dbReference>
<dbReference type="STRING" id="1855383.SAMN05216548_10247"/>
<dbReference type="PROSITE" id="PS50949">
    <property type="entry name" value="HTH_GNTR"/>
    <property type="match status" value="1"/>
</dbReference>
<dbReference type="SMART" id="SM00345">
    <property type="entry name" value="HTH_GNTR"/>
    <property type="match status" value="1"/>
</dbReference>
<dbReference type="InterPro" id="IPR000524">
    <property type="entry name" value="Tscrpt_reg_HTH_GntR"/>
</dbReference>
<name>A0A1H9C5E5_9HYPH</name>
<dbReference type="GO" id="GO:0045892">
    <property type="term" value="P:negative regulation of DNA-templated transcription"/>
    <property type="evidence" value="ECO:0007669"/>
    <property type="project" value="TreeGrafter"/>
</dbReference>
<proteinExistence type="predicted"/>
<dbReference type="CDD" id="cd07377">
    <property type="entry name" value="WHTH_GntR"/>
    <property type="match status" value="1"/>
</dbReference>
<dbReference type="InterPro" id="IPR036388">
    <property type="entry name" value="WH-like_DNA-bd_sf"/>
</dbReference>
<sequence length="249" mass="27520">MFTDEKLQDGPVPLWFQIAERLRRAIADGEFRVGDKLPSEADLNRVFGVSRTTARAALDQLEHEGLIARRSGKGSIVLPPRVDQPLNLLAGFGEDMRARGLNPNYRTRFVGHEAASSEVSAALEIDTGQPVVRINRLLCTDDQPVAFSTSWIAPNLTSDRRIPNVEELDRGSLYEWLKGVCGATIAGGYEFIEAANASSELAGPLEIQPGAAVLVARRVTRGLDGRPVEYAVLHYRPDRYRFRIELGRP</sequence>
<dbReference type="InterPro" id="IPR050679">
    <property type="entry name" value="Bact_HTH_transcr_reg"/>
</dbReference>
<evidence type="ECO:0000259" key="4">
    <source>
        <dbReference type="PROSITE" id="PS50949"/>
    </source>
</evidence>
<feature type="domain" description="HTH gntR-type" evidence="4">
    <location>
        <begin position="12"/>
        <end position="80"/>
    </location>
</feature>
<dbReference type="Pfam" id="PF00392">
    <property type="entry name" value="GntR"/>
    <property type="match status" value="1"/>
</dbReference>
<dbReference type="InterPro" id="IPR011663">
    <property type="entry name" value="UTRA"/>
</dbReference>
<dbReference type="Pfam" id="PF07702">
    <property type="entry name" value="UTRA"/>
    <property type="match status" value="1"/>
</dbReference>
<dbReference type="GO" id="GO:0003677">
    <property type="term" value="F:DNA binding"/>
    <property type="evidence" value="ECO:0007669"/>
    <property type="project" value="UniProtKB-KW"/>
</dbReference>
<reference evidence="5 6" key="1">
    <citation type="submission" date="2016-10" db="EMBL/GenBank/DDBJ databases">
        <authorList>
            <person name="de Groot N.N."/>
        </authorList>
    </citation>
    <scope>NUCLEOTIDE SEQUENCE [LARGE SCALE GENOMIC DNA]</scope>
    <source>
        <strain evidence="5 6">A52C2</strain>
    </source>
</reference>
<dbReference type="Proteomes" id="UP000199647">
    <property type="component" value="Unassembled WGS sequence"/>
</dbReference>
<evidence type="ECO:0000256" key="1">
    <source>
        <dbReference type="ARBA" id="ARBA00023015"/>
    </source>
</evidence>
<keyword evidence="3" id="KW-0804">Transcription</keyword>
<gene>
    <name evidence="5" type="ORF">SAMN05216548_10247</name>
</gene>
<evidence type="ECO:0000313" key="5">
    <source>
        <dbReference type="EMBL" id="SEP95898.1"/>
    </source>
</evidence>
<dbReference type="Gene3D" id="3.40.1410.10">
    <property type="entry name" value="Chorismate lyase-like"/>
    <property type="match status" value="1"/>
</dbReference>
<keyword evidence="2" id="KW-0238">DNA-binding</keyword>
<evidence type="ECO:0000313" key="6">
    <source>
        <dbReference type="Proteomes" id="UP000199647"/>
    </source>
</evidence>
<dbReference type="InterPro" id="IPR028978">
    <property type="entry name" value="Chorismate_lyase_/UTRA_dom_sf"/>
</dbReference>
<keyword evidence="6" id="KW-1185">Reference proteome</keyword>
<dbReference type="SUPFAM" id="SSF64288">
    <property type="entry name" value="Chorismate lyase-like"/>
    <property type="match status" value="1"/>
</dbReference>
<dbReference type="InterPro" id="IPR036390">
    <property type="entry name" value="WH_DNA-bd_sf"/>
</dbReference>
<dbReference type="EMBL" id="FOFG01000002">
    <property type="protein sequence ID" value="SEP95898.1"/>
    <property type="molecule type" value="Genomic_DNA"/>
</dbReference>
<evidence type="ECO:0000256" key="2">
    <source>
        <dbReference type="ARBA" id="ARBA00023125"/>
    </source>
</evidence>
<evidence type="ECO:0000256" key="3">
    <source>
        <dbReference type="ARBA" id="ARBA00023163"/>
    </source>
</evidence>
<dbReference type="OrthoDB" id="9794015at2"/>
<dbReference type="Gene3D" id="1.10.10.10">
    <property type="entry name" value="Winged helix-like DNA-binding domain superfamily/Winged helix DNA-binding domain"/>
    <property type="match status" value="1"/>
</dbReference>
<organism evidence="5 6">
    <name type="scientific">Faunimonas pinastri</name>
    <dbReference type="NCBI Taxonomy" id="1855383"/>
    <lineage>
        <taxon>Bacteria</taxon>
        <taxon>Pseudomonadati</taxon>
        <taxon>Pseudomonadota</taxon>
        <taxon>Alphaproteobacteria</taxon>
        <taxon>Hyphomicrobiales</taxon>
        <taxon>Afifellaceae</taxon>
        <taxon>Faunimonas</taxon>
    </lineage>
</organism>
<dbReference type="PANTHER" id="PTHR44846">
    <property type="entry name" value="MANNOSYL-D-GLYCERATE TRANSPORT/METABOLISM SYSTEM REPRESSOR MNGR-RELATED"/>
    <property type="match status" value="1"/>
</dbReference>
<dbReference type="GO" id="GO:0003700">
    <property type="term" value="F:DNA-binding transcription factor activity"/>
    <property type="evidence" value="ECO:0007669"/>
    <property type="project" value="InterPro"/>
</dbReference>
<dbReference type="RefSeq" id="WP_092495236.1">
    <property type="nucleotide sequence ID" value="NZ_FOFG01000002.1"/>
</dbReference>
<dbReference type="AlphaFoldDB" id="A0A1H9C5E5"/>
<dbReference type="PANTHER" id="PTHR44846:SF1">
    <property type="entry name" value="MANNOSYL-D-GLYCERATE TRANSPORT_METABOLISM SYSTEM REPRESSOR MNGR-RELATED"/>
    <property type="match status" value="1"/>
</dbReference>
<dbReference type="PRINTS" id="PR00035">
    <property type="entry name" value="HTHGNTR"/>
</dbReference>
<protein>
    <submittedName>
        <fullName evidence="5">Transcriptional regulator, GntR family</fullName>
    </submittedName>
</protein>
<accession>A0A1H9C5E5</accession>